<feature type="transmembrane region" description="Helical" evidence="2">
    <location>
        <begin position="273"/>
        <end position="297"/>
    </location>
</feature>
<keyword evidence="1" id="KW-0175">Coiled coil</keyword>
<organism evidence="3 4">
    <name type="scientific">Camellia sinensis</name>
    <name type="common">Tea plant</name>
    <name type="synonym">Thea sinensis</name>
    <dbReference type="NCBI Taxonomy" id="4442"/>
    <lineage>
        <taxon>Eukaryota</taxon>
        <taxon>Viridiplantae</taxon>
        <taxon>Streptophyta</taxon>
        <taxon>Embryophyta</taxon>
        <taxon>Tracheophyta</taxon>
        <taxon>Spermatophyta</taxon>
        <taxon>Magnoliopsida</taxon>
        <taxon>eudicotyledons</taxon>
        <taxon>Gunneridae</taxon>
        <taxon>Pentapetalae</taxon>
        <taxon>asterids</taxon>
        <taxon>Ericales</taxon>
        <taxon>Theaceae</taxon>
        <taxon>Camellia</taxon>
    </lineage>
</organism>
<sequence>MQYVSVRAPTPQQLAFGVEFHPRLRNMVLELEYHVSQKTVDLNIDFNIYCTTLSKEQFFSKSHSKDVELESLDNEELRGMGRIAKVGFHRIKSPVLWGVIILSTLAISHAIFQITLAVEGDQWSMVDARWAKLIGLLRLEYCSTLPGEFSCMFQWHADFIGLYKISAKSNWSEICSGVSLLLFYFMLSCIRYDLVEMDIIMSTRETSLTEQLLPLKHSFLIHELRSVVAWCKNKSFGCCKINNKRKKEEEAEERRETARQCNNKLNKEARIRVLFLVLMCLYLYGSKINCSFSLLFVNGSFFSWMSRIPLIGILVKKFICPSLSLSHPNGYVCRCVVLYGLKQSPCAWYECFQLAVTQIVILLLYVLDMMITDYDYAAITEDKRHHMSSIHNINKLCPQGPTTKEALGSQQIIGIVPLHHN</sequence>
<dbReference type="AlphaFoldDB" id="A0A7J7HQX3"/>
<keyword evidence="2" id="KW-0812">Transmembrane</keyword>
<feature type="transmembrane region" description="Helical" evidence="2">
    <location>
        <begin position="347"/>
        <end position="367"/>
    </location>
</feature>
<feature type="coiled-coil region" evidence="1">
    <location>
        <begin position="241"/>
        <end position="268"/>
    </location>
</feature>
<keyword evidence="4" id="KW-1185">Reference proteome</keyword>
<reference evidence="4" key="1">
    <citation type="journal article" date="2020" name="Nat. Commun.">
        <title>Genome assembly of wild tea tree DASZ reveals pedigree and selection history of tea varieties.</title>
        <authorList>
            <person name="Zhang W."/>
            <person name="Zhang Y."/>
            <person name="Qiu H."/>
            <person name="Guo Y."/>
            <person name="Wan H."/>
            <person name="Zhang X."/>
            <person name="Scossa F."/>
            <person name="Alseekh S."/>
            <person name="Zhang Q."/>
            <person name="Wang P."/>
            <person name="Xu L."/>
            <person name="Schmidt M.H."/>
            <person name="Jia X."/>
            <person name="Li D."/>
            <person name="Zhu A."/>
            <person name="Guo F."/>
            <person name="Chen W."/>
            <person name="Ni D."/>
            <person name="Usadel B."/>
            <person name="Fernie A.R."/>
            <person name="Wen W."/>
        </authorList>
    </citation>
    <scope>NUCLEOTIDE SEQUENCE [LARGE SCALE GENOMIC DNA]</scope>
    <source>
        <strain evidence="4">cv. G240</strain>
    </source>
</reference>
<accession>A0A7J7HQX3</accession>
<proteinExistence type="predicted"/>
<dbReference type="EMBL" id="JACBKZ010000003">
    <property type="protein sequence ID" value="KAF5954965.1"/>
    <property type="molecule type" value="Genomic_DNA"/>
</dbReference>
<keyword evidence="2" id="KW-1133">Transmembrane helix</keyword>
<dbReference type="Proteomes" id="UP000593564">
    <property type="component" value="Unassembled WGS sequence"/>
</dbReference>
<feature type="transmembrane region" description="Helical" evidence="2">
    <location>
        <begin position="171"/>
        <end position="194"/>
    </location>
</feature>
<evidence type="ECO:0000313" key="4">
    <source>
        <dbReference type="Proteomes" id="UP000593564"/>
    </source>
</evidence>
<evidence type="ECO:0000313" key="3">
    <source>
        <dbReference type="EMBL" id="KAF5954965.1"/>
    </source>
</evidence>
<reference evidence="3 4" key="2">
    <citation type="submission" date="2020-07" db="EMBL/GenBank/DDBJ databases">
        <title>Genome assembly of wild tea tree DASZ reveals pedigree and selection history of tea varieties.</title>
        <authorList>
            <person name="Zhang W."/>
        </authorList>
    </citation>
    <scope>NUCLEOTIDE SEQUENCE [LARGE SCALE GENOMIC DNA]</scope>
    <source>
        <strain evidence="4">cv. G240</strain>
        <tissue evidence="3">Leaf</tissue>
    </source>
</reference>
<protein>
    <submittedName>
        <fullName evidence="3">Uncharacterized protein</fullName>
    </submittedName>
</protein>
<keyword evidence="2" id="KW-0472">Membrane</keyword>
<comment type="caution">
    <text evidence="3">The sequence shown here is derived from an EMBL/GenBank/DDBJ whole genome shotgun (WGS) entry which is preliminary data.</text>
</comment>
<gene>
    <name evidence="3" type="ORF">HYC85_007821</name>
</gene>
<evidence type="ECO:0000256" key="1">
    <source>
        <dbReference type="SAM" id="Coils"/>
    </source>
</evidence>
<evidence type="ECO:0000256" key="2">
    <source>
        <dbReference type="SAM" id="Phobius"/>
    </source>
</evidence>
<name>A0A7J7HQX3_CAMSI</name>
<feature type="transmembrane region" description="Helical" evidence="2">
    <location>
        <begin position="95"/>
        <end position="116"/>
    </location>
</feature>